<keyword evidence="3 9" id="KW-1003">Cell membrane</keyword>
<keyword evidence="6 9" id="KW-1133">Transmembrane helix</keyword>
<feature type="transmembrane region" description="Helical" evidence="9">
    <location>
        <begin position="212"/>
        <end position="234"/>
    </location>
</feature>
<dbReference type="Pfam" id="PF07549">
    <property type="entry name" value="Sec_GG"/>
    <property type="match status" value="1"/>
</dbReference>
<evidence type="ECO:0000256" key="6">
    <source>
        <dbReference type="ARBA" id="ARBA00022989"/>
    </source>
</evidence>
<organism evidence="12 13">
    <name type="scientific">Oceanidesulfovibrio marinus</name>
    <dbReference type="NCBI Taxonomy" id="370038"/>
    <lineage>
        <taxon>Bacteria</taxon>
        <taxon>Pseudomonadati</taxon>
        <taxon>Thermodesulfobacteriota</taxon>
        <taxon>Desulfovibrionia</taxon>
        <taxon>Desulfovibrionales</taxon>
        <taxon>Desulfovibrionaceae</taxon>
        <taxon>Oceanidesulfovibrio</taxon>
    </lineage>
</organism>
<dbReference type="InterPro" id="IPR005665">
    <property type="entry name" value="SecF_bac"/>
</dbReference>
<feature type="transmembrane region" description="Helical" evidence="9">
    <location>
        <begin position="180"/>
        <end position="205"/>
    </location>
</feature>
<dbReference type="NCBIfam" id="TIGR00966">
    <property type="entry name" value="transloc_SecF"/>
    <property type="match status" value="1"/>
</dbReference>
<evidence type="ECO:0000313" key="14">
    <source>
        <dbReference type="Proteomes" id="UP000503251"/>
    </source>
</evidence>
<protein>
    <recommendedName>
        <fullName evidence="9">Protein-export membrane protein SecF</fullName>
    </recommendedName>
</protein>
<feature type="transmembrane region" description="Helical" evidence="9">
    <location>
        <begin position="143"/>
        <end position="160"/>
    </location>
</feature>
<dbReference type="GO" id="GO:0015450">
    <property type="term" value="F:protein-transporting ATPase activity"/>
    <property type="evidence" value="ECO:0007669"/>
    <property type="project" value="InterPro"/>
</dbReference>
<feature type="transmembrane region" description="Helical" evidence="9">
    <location>
        <begin position="292"/>
        <end position="313"/>
    </location>
</feature>
<sequence length="358" mass="38391">MGLNILKKVPTVNFIGYRKVAFLISGLLILAGVVSLAIKGGPAYGIDFAGGINVQLKFNNEVELDKLRDALESIGLEGLTVQRFGMQGDNEYLMRIAQSDIETDSLRQGIDSALAKAMPELGHEIQRVEMVGPKVGADLRQKALEAMFYAVLLIAIYISGRFEQRWWAAGIMAAALAGGMYVLGLVGIATGYLTIIALIVALALCWYLKLNYALGAVVALVHDVIITVGIFSILNKEFDLTIVAALLTIIGYSLNDTIIVFDRIRENLRNRISKDFGETINVSINQTLSRTLLTSGTTLVVVVALFVLGGGVIHDFALALLIGVGVGTYSSIFVASPILLAFQPPEEPLPQGAAPAKA</sequence>
<comment type="similarity">
    <text evidence="9">Belongs to the SecD/SecF family. SecF subfamily.</text>
</comment>
<dbReference type="Proteomes" id="UP000434052">
    <property type="component" value="Unassembled WGS sequence"/>
</dbReference>
<comment type="subcellular location">
    <subcellularLocation>
        <location evidence="1 9">Cell membrane</location>
        <topology evidence="1 9">Multi-pass membrane protein</topology>
    </subcellularLocation>
</comment>
<comment type="subunit">
    <text evidence="9">Forms a complex with SecD. Part of the essential Sec protein translocation apparatus which comprises SecA, SecYEG and auxiliary proteins SecDF. Other proteins may also be involved.</text>
</comment>
<dbReference type="GO" id="GO:0005886">
    <property type="term" value="C:plasma membrane"/>
    <property type="evidence" value="ECO:0007669"/>
    <property type="project" value="UniProtKB-SubCell"/>
</dbReference>
<evidence type="ECO:0000313" key="13">
    <source>
        <dbReference type="Proteomes" id="UP000434052"/>
    </source>
</evidence>
<accession>A0A6P1ZKZ6</accession>
<reference evidence="11 14" key="2">
    <citation type="submission" date="2019-04" db="EMBL/GenBank/DDBJ databases">
        <title>Isolation and culture of sulfate reducing bacteria from the cold seep of the South China Sea.</title>
        <authorList>
            <person name="Sun C."/>
            <person name="Liu R."/>
        </authorList>
    </citation>
    <scope>NUCLEOTIDE SEQUENCE [LARGE SCALE GENOMIC DNA]</scope>
    <source>
        <strain evidence="11 14">CS1</strain>
    </source>
</reference>
<dbReference type="PANTHER" id="PTHR30081">
    <property type="entry name" value="PROTEIN-EXPORT MEMBRANE PROTEIN SEC"/>
    <property type="match status" value="1"/>
</dbReference>
<feature type="transmembrane region" description="Helical" evidence="9">
    <location>
        <begin position="319"/>
        <end position="342"/>
    </location>
</feature>
<evidence type="ECO:0000256" key="8">
    <source>
        <dbReference type="ARBA" id="ARBA00023136"/>
    </source>
</evidence>
<comment type="caution">
    <text evidence="9">Lacks conserved residue(s) required for the propagation of feature annotation.</text>
</comment>
<dbReference type="Gene3D" id="1.20.1640.10">
    <property type="entry name" value="Multidrug efflux transporter AcrB transmembrane domain"/>
    <property type="match status" value="1"/>
</dbReference>
<keyword evidence="14" id="KW-1185">Reference proteome</keyword>
<dbReference type="Proteomes" id="UP000503251">
    <property type="component" value="Chromosome"/>
</dbReference>
<keyword evidence="8 9" id="KW-0472">Membrane</keyword>
<reference evidence="12 13" key="1">
    <citation type="submission" date="2018-06" db="EMBL/GenBank/DDBJ databases">
        <title>Complete genome of Desulfovibrio marinus P48SEP.</title>
        <authorList>
            <person name="Crispim J.S."/>
            <person name="Vidigal P.M.P."/>
            <person name="Silva L.C.F."/>
            <person name="Araujo L.C."/>
            <person name="Laguardia C.N."/>
            <person name="Dias R.S."/>
            <person name="Sousa M.P."/>
            <person name="Paula S.O."/>
            <person name="Silva C."/>
        </authorList>
    </citation>
    <scope>NUCLEOTIDE SEQUENCE [LARGE SCALE GENOMIC DNA]</scope>
    <source>
        <strain evidence="12 13">P48SEP</strain>
    </source>
</reference>
<dbReference type="SUPFAM" id="SSF82866">
    <property type="entry name" value="Multidrug efflux transporter AcrB transmembrane domain"/>
    <property type="match status" value="2"/>
</dbReference>
<dbReference type="AlphaFoldDB" id="A0A6P1ZKZ6"/>
<feature type="domain" description="Protein export membrane protein SecD/SecF C-terminal" evidence="10">
    <location>
        <begin position="195"/>
        <end position="342"/>
    </location>
</feature>
<dbReference type="GO" id="GO:0065002">
    <property type="term" value="P:intracellular protein transmembrane transport"/>
    <property type="evidence" value="ECO:0007669"/>
    <property type="project" value="UniProtKB-UniRule"/>
</dbReference>
<keyword evidence="7 9" id="KW-0811">Translocation</keyword>
<keyword evidence="5 9" id="KW-0653">Protein transport</keyword>
<evidence type="ECO:0000256" key="1">
    <source>
        <dbReference type="ARBA" id="ARBA00004651"/>
    </source>
</evidence>
<dbReference type="InterPro" id="IPR022646">
    <property type="entry name" value="SecD/SecF_CS"/>
</dbReference>
<comment type="function">
    <text evidence="9">Part of the Sec protein translocase complex. Interacts with the SecYEG preprotein conducting channel. SecDF uses the proton motive force (PMF) to complete protein translocation after the ATP-dependent function of SecA.</text>
</comment>
<evidence type="ECO:0000313" key="12">
    <source>
        <dbReference type="EMBL" id="TVM34876.1"/>
    </source>
</evidence>
<evidence type="ECO:0000256" key="3">
    <source>
        <dbReference type="ARBA" id="ARBA00022475"/>
    </source>
</evidence>
<keyword evidence="2 9" id="KW-0813">Transport</keyword>
<gene>
    <name evidence="9 12" type="primary">secF</name>
    <name evidence="12" type="ORF">DQK91_05555</name>
    <name evidence="11" type="ORF">E8L03_03560</name>
</gene>
<dbReference type="EMBL" id="CP039543">
    <property type="protein sequence ID" value="QJT08057.1"/>
    <property type="molecule type" value="Genomic_DNA"/>
</dbReference>
<dbReference type="GO" id="GO:0043952">
    <property type="term" value="P:protein transport by the Sec complex"/>
    <property type="evidence" value="ECO:0007669"/>
    <property type="project" value="UniProtKB-UniRule"/>
</dbReference>
<evidence type="ECO:0000256" key="4">
    <source>
        <dbReference type="ARBA" id="ARBA00022692"/>
    </source>
</evidence>
<evidence type="ECO:0000256" key="7">
    <source>
        <dbReference type="ARBA" id="ARBA00023010"/>
    </source>
</evidence>
<dbReference type="Pfam" id="PF02355">
    <property type="entry name" value="SecD_SecF_C"/>
    <property type="match status" value="1"/>
</dbReference>
<evidence type="ECO:0000313" key="11">
    <source>
        <dbReference type="EMBL" id="QJT08057.1"/>
    </source>
</evidence>
<name>A0A6P1ZKZ6_9BACT</name>
<dbReference type="OrthoDB" id="9774769at2"/>
<feature type="transmembrane region" description="Helical" evidence="9">
    <location>
        <begin position="240"/>
        <end position="261"/>
    </location>
</feature>
<dbReference type="GO" id="GO:0006605">
    <property type="term" value="P:protein targeting"/>
    <property type="evidence" value="ECO:0007669"/>
    <property type="project" value="UniProtKB-UniRule"/>
</dbReference>
<evidence type="ECO:0000256" key="2">
    <source>
        <dbReference type="ARBA" id="ARBA00022448"/>
    </source>
</evidence>
<feature type="transmembrane region" description="Helical" evidence="9">
    <location>
        <begin position="20"/>
        <end position="38"/>
    </location>
</feature>
<evidence type="ECO:0000256" key="5">
    <source>
        <dbReference type="ARBA" id="ARBA00022927"/>
    </source>
</evidence>
<dbReference type="PANTHER" id="PTHR30081:SF8">
    <property type="entry name" value="PROTEIN TRANSLOCASE SUBUNIT SECF"/>
    <property type="match status" value="1"/>
</dbReference>
<dbReference type="RefSeq" id="WP_144234479.1">
    <property type="nucleotide sequence ID" value="NZ_CP039543.1"/>
</dbReference>
<dbReference type="PRINTS" id="PR01755">
    <property type="entry name" value="SECFTRNLCASE"/>
</dbReference>
<keyword evidence="4 9" id="KW-0812">Transmembrane</keyword>
<dbReference type="InterPro" id="IPR048634">
    <property type="entry name" value="SecD_SecF_C"/>
</dbReference>
<evidence type="ECO:0000259" key="10">
    <source>
        <dbReference type="Pfam" id="PF02355"/>
    </source>
</evidence>
<dbReference type="InterPro" id="IPR022645">
    <property type="entry name" value="SecD/SecF_bac"/>
</dbReference>
<dbReference type="InterPro" id="IPR022813">
    <property type="entry name" value="SecD/SecF_arch_bac"/>
</dbReference>
<dbReference type="EMBL" id="QMIF01000003">
    <property type="protein sequence ID" value="TVM34876.1"/>
    <property type="molecule type" value="Genomic_DNA"/>
</dbReference>
<proteinExistence type="inferred from homology"/>
<dbReference type="HAMAP" id="MF_01464_B">
    <property type="entry name" value="SecF_B"/>
    <property type="match status" value="1"/>
</dbReference>
<evidence type="ECO:0000256" key="9">
    <source>
        <dbReference type="HAMAP-Rule" id="MF_01464"/>
    </source>
</evidence>